<evidence type="ECO:0000256" key="8">
    <source>
        <dbReference type="ARBA" id="ARBA00023170"/>
    </source>
</evidence>
<dbReference type="PANTHER" id="PTHR24248">
    <property type="entry name" value="ADRENERGIC RECEPTOR-RELATED G-PROTEIN COUPLED RECEPTOR"/>
    <property type="match status" value="1"/>
</dbReference>
<dbReference type="SMART" id="SM01381">
    <property type="entry name" value="7TM_GPCR_Srsx"/>
    <property type="match status" value="1"/>
</dbReference>
<evidence type="ECO:0000256" key="3">
    <source>
        <dbReference type="ARBA" id="ARBA00022475"/>
    </source>
</evidence>
<feature type="transmembrane region" description="Helical" evidence="12">
    <location>
        <begin position="151"/>
        <end position="172"/>
    </location>
</feature>
<gene>
    <name evidence="14" type="ORF">ODALV1_LOCUS15954</name>
</gene>
<sequence length="562" mass="62077">MNSSEPQNDSYSCDAEDVFSFLSCSPDAVHLTGTVVKSIALSLIIIFTIFGNVLVLMAVALSRNLRSSTHYLIVNLAVADLLLGTTVLPFSAAFEITGRWYFGQTFCEIWAAVDVLCCTSSILSLCVISLDRYIGVTRPLAYSTIMVGRRTSALIVVIWTASFAISIGPLLGWREPPGDEPYYCTVNKQLGYVFFSATGSFYLPMLIILSVYWKIYKAAIRQTKFLESGQKTTKQDVTLRIHLGGTIGGYGLKIANRANSAPNLALLKVTPPRNGKNGGAKEAGAISTRPEVSSASSHTDDGCGGLATVETGTVLRAHRGGRGSKALQAQSEYNCNWTCVSYSNGRQRNGNKQQETNGNSAKTGNKSQRPPEDFDADHPHQHHNHHHHHHHIHNHHNDETKQRKGDQPNSLTPSPPSSSPERKLNPGFGKIAKFRRQKKAAKTLAIVVGVFLGCWFPFFLVLPLGALCENCIPEWIFSVCFWLGYFNSCLNPVIYACTSREFQRAFRRILCRKTPPRPHLSRAVYRANNLNTRFIERDYNGGAHLGDGTPPGIPMIPISHWR</sequence>
<feature type="transmembrane region" description="Helical" evidence="12">
    <location>
        <begin position="443"/>
        <end position="463"/>
    </location>
</feature>
<evidence type="ECO:0000256" key="12">
    <source>
        <dbReference type="SAM" id="Phobius"/>
    </source>
</evidence>
<dbReference type="Gene3D" id="1.20.1070.10">
    <property type="entry name" value="Rhodopsin 7-helix transmembrane proteins"/>
    <property type="match status" value="2"/>
</dbReference>
<evidence type="ECO:0000256" key="5">
    <source>
        <dbReference type="ARBA" id="ARBA00022989"/>
    </source>
</evidence>
<evidence type="ECO:0000259" key="13">
    <source>
        <dbReference type="PROSITE" id="PS50262"/>
    </source>
</evidence>
<keyword evidence="4 10" id="KW-0812">Transmembrane</keyword>
<dbReference type="InterPro" id="IPR000276">
    <property type="entry name" value="GPCR_Rhodpsn"/>
</dbReference>
<dbReference type="InterPro" id="IPR017452">
    <property type="entry name" value="GPCR_Rhodpsn_7TM"/>
</dbReference>
<keyword evidence="6 10" id="KW-0297">G-protein coupled receptor</keyword>
<dbReference type="SUPFAM" id="SSF81321">
    <property type="entry name" value="Family A G protein-coupled receptor-like"/>
    <property type="match status" value="2"/>
</dbReference>
<keyword evidence="5 12" id="KW-1133">Transmembrane helix</keyword>
<feature type="domain" description="G-protein coupled receptors family 1 profile" evidence="13">
    <location>
        <begin position="51"/>
        <end position="495"/>
    </location>
</feature>
<evidence type="ECO:0000256" key="11">
    <source>
        <dbReference type="SAM" id="MobiDB-lite"/>
    </source>
</evidence>
<dbReference type="PRINTS" id="PR00237">
    <property type="entry name" value="GPCRRHODOPSN"/>
</dbReference>
<name>A0ABP1R2Z3_9HEXA</name>
<evidence type="ECO:0000256" key="6">
    <source>
        <dbReference type="ARBA" id="ARBA00023040"/>
    </source>
</evidence>
<keyword evidence="7 12" id="KW-0472">Membrane</keyword>
<dbReference type="PROSITE" id="PS00237">
    <property type="entry name" value="G_PROTEIN_RECEP_F1_1"/>
    <property type="match status" value="1"/>
</dbReference>
<feature type="compositionally biased region" description="Basic and acidic residues" evidence="11">
    <location>
        <begin position="369"/>
        <end position="379"/>
    </location>
</feature>
<evidence type="ECO:0000256" key="10">
    <source>
        <dbReference type="RuleBase" id="RU000688"/>
    </source>
</evidence>
<comment type="caution">
    <text evidence="14">The sequence shown here is derived from an EMBL/GenBank/DDBJ whole genome shotgun (WGS) entry which is preliminary data.</text>
</comment>
<evidence type="ECO:0000256" key="7">
    <source>
        <dbReference type="ARBA" id="ARBA00023136"/>
    </source>
</evidence>
<keyword evidence="3" id="KW-1003">Cell membrane</keyword>
<dbReference type="EMBL" id="CAXLJM020000049">
    <property type="protein sequence ID" value="CAL8113232.1"/>
    <property type="molecule type" value="Genomic_DNA"/>
</dbReference>
<dbReference type="Proteomes" id="UP001642540">
    <property type="component" value="Unassembled WGS sequence"/>
</dbReference>
<evidence type="ECO:0000256" key="9">
    <source>
        <dbReference type="ARBA" id="ARBA00023224"/>
    </source>
</evidence>
<evidence type="ECO:0000256" key="4">
    <source>
        <dbReference type="ARBA" id="ARBA00022692"/>
    </source>
</evidence>
<feature type="transmembrane region" description="Helical" evidence="12">
    <location>
        <begin position="475"/>
        <end position="498"/>
    </location>
</feature>
<feature type="transmembrane region" description="Helical" evidence="12">
    <location>
        <begin position="39"/>
        <end position="61"/>
    </location>
</feature>
<reference evidence="14 15" key="1">
    <citation type="submission" date="2024-08" db="EMBL/GenBank/DDBJ databases">
        <authorList>
            <person name="Cucini C."/>
            <person name="Frati F."/>
        </authorList>
    </citation>
    <scope>NUCLEOTIDE SEQUENCE [LARGE SCALE GENOMIC DNA]</scope>
</reference>
<organism evidence="14 15">
    <name type="scientific">Orchesella dallaii</name>
    <dbReference type="NCBI Taxonomy" id="48710"/>
    <lineage>
        <taxon>Eukaryota</taxon>
        <taxon>Metazoa</taxon>
        <taxon>Ecdysozoa</taxon>
        <taxon>Arthropoda</taxon>
        <taxon>Hexapoda</taxon>
        <taxon>Collembola</taxon>
        <taxon>Entomobryomorpha</taxon>
        <taxon>Entomobryoidea</taxon>
        <taxon>Orchesellidae</taxon>
        <taxon>Orchesellinae</taxon>
        <taxon>Orchesella</taxon>
    </lineage>
</organism>
<comment type="similarity">
    <text evidence="2 10">Belongs to the G-protein coupled receptor 1 family.</text>
</comment>
<dbReference type="PANTHER" id="PTHR24248:SF72">
    <property type="entry name" value="G-PROTEIN COUPLED RECEPTORS FAMILY 1 PROFILE DOMAIN-CONTAINING PROTEIN"/>
    <property type="match status" value="1"/>
</dbReference>
<protein>
    <recommendedName>
        <fullName evidence="13">G-protein coupled receptors family 1 profile domain-containing protein</fullName>
    </recommendedName>
</protein>
<feature type="transmembrane region" description="Helical" evidence="12">
    <location>
        <begin position="73"/>
        <end position="94"/>
    </location>
</feature>
<feature type="compositionally biased region" description="Polar residues" evidence="11">
    <location>
        <begin position="344"/>
        <end position="368"/>
    </location>
</feature>
<feature type="compositionally biased region" description="Basic residues" evidence="11">
    <location>
        <begin position="380"/>
        <end position="394"/>
    </location>
</feature>
<dbReference type="PROSITE" id="PS50262">
    <property type="entry name" value="G_PROTEIN_RECEP_F1_2"/>
    <property type="match status" value="1"/>
</dbReference>
<proteinExistence type="inferred from homology"/>
<evidence type="ECO:0000313" key="15">
    <source>
        <dbReference type="Proteomes" id="UP001642540"/>
    </source>
</evidence>
<evidence type="ECO:0000256" key="1">
    <source>
        <dbReference type="ARBA" id="ARBA00004651"/>
    </source>
</evidence>
<keyword evidence="15" id="KW-1185">Reference proteome</keyword>
<comment type="subcellular location">
    <subcellularLocation>
        <location evidence="1">Cell membrane</location>
        <topology evidence="1">Multi-pass membrane protein</topology>
    </subcellularLocation>
</comment>
<feature type="region of interest" description="Disordered" evidence="11">
    <location>
        <begin position="344"/>
        <end position="427"/>
    </location>
</feature>
<accession>A0ABP1R2Z3</accession>
<feature type="transmembrane region" description="Helical" evidence="12">
    <location>
        <begin position="192"/>
        <end position="213"/>
    </location>
</feature>
<evidence type="ECO:0000313" key="14">
    <source>
        <dbReference type="EMBL" id="CAL8113232.1"/>
    </source>
</evidence>
<evidence type="ECO:0000256" key="2">
    <source>
        <dbReference type="ARBA" id="ARBA00010663"/>
    </source>
</evidence>
<keyword evidence="9 10" id="KW-0807">Transducer</keyword>
<dbReference type="Pfam" id="PF00001">
    <property type="entry name" value="7tm_1"/>
    <property type="match status" value="1"/>
</dbReference>
<feature type="compositionally biased region" description="Basic and acidic residues" evidence="11">
    <location>
        <begin position="395"/>
        <end position="406"/>
    </location>
</feature>
<keyword evidence="8 10" id="KW-0675">Receptor</keyword>
<feature type="transmembrane region" description="Helical" evidence="12">
    <location>
        <begin position="109"/>
        <end position="130"/>
    </location>
</feature>
<feature type="region of interest" description="Disordered" evidence="11">
    <location>
        <begin position="269"/>
        <end position="304"/>
    </location>
</feature>